<dbReference type="GO" id="GO:0005829">
    <property type="term" value="C:cytosol"/>
    <property type="evidence" value="ECO:0007669"/>
    <property type="project" value="TreeGrafter"/>
</dbReference>
<dbReference type="InterPro" id="IPR002939">
    <property type="entry name" value="DnaJ_C"/>
</dbReference>
<feature type="domain" description="Chaperone DnaJ C-terminal" evidence="3">
    <location>
        <begin position="174"/>
        <end position="333"/>
    </location>
</feature>
<feature type="region of interest" description="Disordered" evidence="2">
    <location>
        <begin position="34"/>
        <end position="62"/>
    </location>
</feature>
<dbReference type="Gene3D" id="2.60.260.20">
    <property type="entry name" value="Urease metallochaperone UreE, N-terminal domain"/>
    <property type="match status" value="2"/>
</dbReference>
<evidence type="ECO:0000259" key="3">
    <source>
        <dbReference type="Pfam" id="PF01556"/>
    </source>
</evidence>
<dbReference type="FunFam" id="2.60.260.20:FF:000006">
    <property type="entry name" value="DnaJ subfamily B member 13"/>
    <property type="match status" value="1"/>
</dbReference>
<dbReference type="CDD" id="cd10747">
    <property type="entry name" value="DnaJ_C"/>
    <property type="match status" value="1"/>
</dbReference>
<organism evidence="4">
    <name type="scientific">Brassica oleracea</name>
    <name type="common">Wild cabbage</name>
    <dbReference type="NCBI Taxonomy" id="3712"/>
    <lineage>
        <taxon>Eukaryota</taxon>
        <taxon>Viridiplantae</taxon>
        <taxon>Streptophyta</taxon>
        <taxon>Embryophyta</taxon>
        <taxon>Tracheophyta</taxon>
        <taxon>Spermatophyta</taxon>
        <taxon>Magnoliopsida</taxon>
        <taxon>eudicotyledons</taxon>
        <taxon>Gunneridae</taxon>
        <taxon>Pentapetalae</taxon>
        <taxon>rosids</taxon>
        <taxon>malvids</taxon>
        <taxon>Brassicales</taxon>
        <taxon>Brassicaceae</taxon>
        <taxon>Brassiceae</taxon>
        <taxon>Brassica</taxon>
    </lineage>
</organism>
<feature type="compositionally biased region" description="Basic and acidic residues" evidence="2">
    <location>
        <begin position="46"/>
        <end position="58"/>
    </location>
</feature>
<protein>
    <recommendedName>
        <fullName evidence="3">Chaperone DnaJ C-terminal domain-containing protein</fullName>
    </recommendedName>
</protein>
<dbReference type="PANTHER" id="PTHR24078:SF545">
    <property type="entry name" value="HSP40_DNAJ PEPTIDE-BINDING PROTEIN"/>
    <property type="match status" value="1"/>
</dbReference>
<dbReference type="PANTHER" id="PTHR24078">
    <property type="entry name" value="DNAJ HOMOLOG SUBFAMILY C MEMBER"/>
    <property type="match status" value="1"/>
</dbReference>
<evidence type="ECO:0000313" key="4">
    <source>
        <dbReference type="EMBL" id="VDD59737.1"/>
    </source>
</evidence>
<reference evidence="4" key="1">
    <citation type="submission" date="2018-11" db="EMBL/GenBank/DDBJ databases">
        <authorList>
            <consortium name="Genoscope - CEA"/>
            <person name="William W."/>
        </authorList>
    </citation>
    <scope>NUCLEOTIDE SEQUENCE</scope>
</reference>
<dbReference type="GO" id="GO:0051087">
    <property type="term" value="F:protein-folding chaperone binding"/>
    <property type="evidence" value="ECO:0007669"/>
    <property type="project" value="TreeGrafter"/>
</dbReference>
<dbReference type="InterPro" id="IPR051339">
    <property type="entry name" value="DnaJ_subfamily_B"/>
</dbReference>
<dbReference type="SUPFAM" id="SSF49493">
    <property type="entry name" value="HSP40/DnaJ peptide-binding domain"/>
    <property type="match status" value="2"/>
</dbReference>
<dbReference type="AlphaFoldDB" id="A0A3P6FNK7"/>
<dbReference type="GO" id="GO:0051082">
    <property type="term" value="F:unfolded protein binding"/>
    <property type="evidence" value="ECO:0007669"/>
    <property type="project" value="InterPro"/>
</dbReference>
<accession>A0A3P6FNK7</accession>
<evidence type="ECO:0000256" key="2">
    <source>
        <dbReference type="SAM" id="MobiDB-lite"/>
    </source>
</evidence>
<dbReference type="EMBL" id="LR031880">
    <property type="protein sequence ID" value="VDD59737.1"/>
    <property type="molecule type" value="Genomic_DNA"/>
</dbReference>
<dbReference type="GO" id="GO:0006457">
    <property type="term" value="P:protein folding"/>
    <property type="evidence" value="ECO:0007669"/>
    <property type="project" value="InterPro"/>
</dbReference>
<sequence length="352" mass="39256">MATTQGVAQPSTKKRSFLLRDIFKICRSISSVLPREKPNHKHERKLHTESKRHEDHKSNVTNQPNAFNFQIFSQEAKVTKVEGVSLCKVRSYNRLNSVGHKKPLSLSRSYSHNTAAVRQGSSCIGMSKSSSNRTDSAGFMRTLRRSTTTSPRSFANPILYSTSSEKVAKPQPTEKKLSCTLEELCNGCTKKIKIKRDVTTTSGQLSEEEETVEIKVKPGWKGGTKVTFEGKGNEAMGSCVPADLTFMIVEKEHEVFKRKGDDLEMAVQVSLLEALTGFELCVALPDGDNMSLKIEDVIYPGYVTVIHGKGMPKPKDKGKTRGDLRVRFRAKFPEQLTDSQRAEIQSILQNDS</sequence>
<dbReference type="Pfam" id="PF01556">
    <property type="entry name" value="DnaJ_C"/>
    <property type="match status" value="1"/>
</dbReference>
<keyword evidence="1" id="KW-0143">Chaperone</keyword>
<gene>
    <name evidence="4" type="ORF">BOLC6T35190H</name>
</gene>
<dbReference type="InterPro" id="IPR008971">
    <property type="entry name" value="HSP40/DnaJ_pept-bd"/>
</dbReference>
<name>A0A3P6FNK7_BRAOL</name>
<evidence type="ECO:0000256" key="1">
    <source>
        <dbReference type="ARBA" id="ARBA00023186"/>
    </source>
</evidence>
<dbReference type="FunFam" id="2.60.260.20:FF:000002">
    <property type="entry name" value="Dnaj homolog subfamily b member"/>
    <property type="match status" value="1"/>
</dbReference>
<proteinExistence type="predicted"/>